<proteinExistence type="predicted"/>
<evidence type="ECO:0000313" key="1">
    <source>
        <dbReference type="EMBL" id="AKT36167.1"/>
    </source>
</evidence>
<name>A0A0K1E663_CHOCO</name>
<dbReference type="AlphaFoldDB" id="A0A0K1E663"/>
<organism evidence="1 2">
    <name type="scientific">Chondromyces crocatus</name>
    <dbReference type="NCBI Taxonomy" id="52"/>
    <lineage>
        <taxon>Bacteria</taxon>
        <taxon>Pseudomonadati</taxon>
        <taxon>Myxococcota</taxon>
        <taxon>Polyangia</taxon>
        <taxon>Polyangiales</taxon>
        <taxon>Polyangiaceae</taxon>
        <taxon>Chondromyces</taxon>
    </lineage>
</organism>
<dbReference type="RefSeq" id="WP_050428727.1">
    <property type="nucleotide sequence ID" value="NZ_CP012159.1"/>
</dbReference>
<keyword evidence="2" id="KW-1185">Reference proteome</keyword>
<accession>A0A0K1E663</accession>
<sequence>MPTATSAIRFRVGADENGLGPRLGPMIVTAVLAKVHGDGWSVASSAPRGALAQRLGDSKQFMAYGDVGLGEAWARALVERGAGRTRDASSPDALIHALSLDDHETLQAPCPEHVTSQCWSSCEEAFETESGLTQALHEDLDRLAAQGIEFVAVRSIILCTRRLNDGAMAGKNRFLLDLHAMERLVLELRDLAGAEVAAVCGKVGGFGKYSSVFGPLGGRLHSVVEETRARSAYHFPELGEIAFVRDGDASDLCVALASMVGKYLREVLMGRIVRHYQGQLEGLSGASGYHDPVTAAFVDATRLVRDARNVPDACFERRSAEPPKAARRRS</sequence>
<dbReference type="SUPFAM" id="SSF53098">
    <property type="entry name" value="Ribonuclease H-like"/>
    <property type="match status" value="1"/>
</dbReference>
<protein>
    <submittedName>
        <fullName evidence="1">Uncharacterized protein</fullName>
    </submittedName>
</protein>
<gene>
    <name evidence="1" type="ORF">CMC5_002810</name>
</gene>
<dbReference type="Gene3D" id="3.30.420.10">
    <property type="entry name" value="Ribonuclease H-like superfamily/Ribonuclease H"/>
    <property type="match status" value="1"/>
</dbReference>
<evidence type="ECO:0000313" key="2">
    <source>
        <dbReference type="Proteomes" id="UP000067626"/>
    </source>
</evidence>
<dbReference type="STRING" id="52.CMC5_002810"/>
<dbReference type="KEGG" id="ccro:CMC5_002810"/>
<dbReference type="Proteomes" id="UP000067626">
    <property type="component" value="Chromosome"/>
</dbReference>
<dbReference type="InterPro" id="IPR036397">
    <property type="entry name" value="RNaseH_sf"/>
</dbReference>
<dbReference type="EMBL" id="CP012159">
    <property type="protein sequence ID" value="AKT36167.1"/>
    <property type="molecule type" value="Genomic_DNA"/>
</dbReference>
<dbReference type="OrthoDB" id="5498373at2"/>
<dbReference type="GO" id="GO:0003676">
    <property type="term" value="F:nucleic acid binding"/>
    <property type="evidence" value="ECO:0007669"/>
    <property type="project" value="InterPro"/>
</dbReference>
<reference evidence="1 2" key="1">
    <citation type="submission" date="2015-07" db="EMBL/GenBank/DDBJ databases">
        <title>Genome analysis of myxobacterium Chondromyces crocatus Cm c5 reveals a high potential for natural compound synthesis and the genetic basis for the loss of fruiting body formation.</title>
        <authorList>
            <person name="Zaburannyi N."/>
            <person name="Bunk B."/>
            <person name="Maier J."/>
            <person name="Overmann J."/>
            <person name="Mueller R."/>
        </authorList>
    </citation>
    <scope>NUCLEOTIDE SEQUENCE [LARGE SCALE GENOMIC DNA]</scope>
    <source>
        <strain evidence="1 2">Cm c5</strain>
    </source>
</reference>
<dbReference type="InterPro" id="IPR012337">
    <property type="entry name" value="RNaseH-like_sf"/>
</dbReference>